<sequence length="149" mass="15878">MNFSKYILIAFGIMICCTVSSCNDDKNDCTIARRSGDGNVACKDQACTATLYNAQGQPVPAEVVSFTQDGNPNVVCAKDGSICTSLANCGADTCTSSTLCNDETSCRSYIGNTYQKDVDISTMTTQQLLGIVDNTNTYSQICTNCAYGF</sequence>
<reference evidence="1 2" key="1">
    <citation type="submission" date="2014-06" db="EMBL/GenBank/DDBJ databases">
        <title>The genome of the endonuclear symbiont Nucleicultrix amoebiphila.</title>
        <authorList>
            <person name="Schulz F."/>
            <person name="Horn M."/>
        </authorList>
    </citation>
    <scope>NUCLEOTIDE SEQUENCE [LARGE SCALE GENOMIC DNA]</scope>
    <source>
        <strain evidence="1 2">FS5</strain>
    </source>
</reference>
<dbReference type="Proteomes" id="UP000237351">
    <property type="component" value="Chromosome"/>
</dbReference>
<dbReference type="STRING" id="1414854.GQ61_00905"/>
<organism evidence="1 2">
    <name type="scientific">Candidatus Nucleicultrix amoebiphila FS5</name>
    <dbReference type="NCBI Taxonomy" id="1414854"/>
    <lineage>
        <taxon>Bacteria</taxon>
        <taxon>Pseudomonadati</taxon>
        <taxon>Pseudomonadota</taxon>
        <taxon>Alphaproteobacteria</taxon>
        <taxon>Holosporales</taxon>
        <taxon>Candidatus Nucleicultricaceae</taxon>
        <taxon>Candidatus Nucleicultrix</taxon>
    </lineage>
</organism>
<name>A0A1W6N2Z2_9PROT</name>
<evidence type="ECO:0000313" key="1">
    <source>
        <dbReference type="EMBL" id="ARN84136.1"/>
    </source>
</evidence>
<proteinExistence type="predicted"/>
<keyword evidence="2" id="KW-1185">Reference proteome</keyword>
<evidence type="ECO:0000313" key="2">
    <source>
        <dbReference type="Proteomes" id="UP000237351"/>
    </source>
</evidence>
<dbReference type="KEGG" id="naf:GQ61_00905"/>
<dbReference type="PROSITE" id="PS51257">
    <property type="entry name" value="PROKAR_LIPOPROTEIN"/>
    <property type="match status" value="1"/>
</dbReference>
<dbReference type="AlphaFoldDB" id="A0A1W6N2Z2"/>
<dbReference type="EMBL" id="CP008743">
    <property type="protein sequence ID" value="ARN84136.1"/>
    <property type="molecule type" value="Genomic_DNA"/>
</dbReference>
<evidence type="ECO:0008006" key="3">
    <source>
        <dbReference type="Google" id="ProtNLM"/>
    </source>
</evidence>
<accession>A0A1W6N2Z2</accession>
<protein>
    <recommendedName>
        <fullName evidence="3">Lipoprotein</fullName>
    </recommendedName>
</protein>
<gene>
    <name evidence="1" type="ORF">GQ61_00905</name>
</gene>